<organism evidence="4 5">
    <name type="scientific">Collybiopsis luxurians FD-317 M1</name>
    <dbReference type="NCBI Taxonomy" id="944289"/>
    <lineage>
        <taxon>Eukaryota</taxon>
        <taxon>Fungi</taxon>
        <taxon>Dikarya</taxon>
        <taxon>Basidiomycota</taxon>
        <taxon>Agaricomycotina</taxon>
        <taxon>Agaricomycetes</taxon>
        <taxon>Agaricomycetidae</taxon>
        <taxon>Agaricales</taxon>
        <taxon>Marasmiineae</taxon>
        <taxon>Omphalotaceae</taxon>
        <taxon>Collybiopsis</taxon>
        <taxon>Collybiopsis luxurians</taxon>
    </lineage>
</organism>
<dbReference type="EMBL" id="KN834775">
    <property type="protein sequence ID" value="KIK60326.1"/>
    <property type="molecule type" value="Genomic_DNA"/>
</dbReference>
<dbReference type="SUPFAM" id="SSF53474">
    <property type="entry name" value="alpha/beta-Hydrolases"/>
    <property type="match status" value="1"/>
</dbReference>
<keyword evidence="1" id="KW-0378">Hydrolase</keyword>
<keyword evidence="2" id="KW-1133">Transmembrane helix</keyword>
<dbReference type="Gene3D" id="3.40.50.1820">
    <property type="entry name" value="alpha/beta hydrolase"/>
    <property type="match status" value="1"/>
</dbReference>
<evidence type="ECO:0000259" key="3">
    <source>
        <dbReference type="Pfam" id="PF07859"/>
    </source>
</evidence>
<feature type="transmembrane region" description="Helical" evidence="2">
    <location>
        <begin position="13"/>
        <end position="36"/>
    </location>
</feature>
<proteinExistence type="predicted"/>
<keyword evidence="2" id="KW-0472">Membrane</keyword>
<dbReference type="InterPro" id="IPR050300">
    <property type="entry name" value="GDXG_lipolytic_enzyme"/>
</dbReference>
<evidence type="ECO:0000256" key="2">
    <source>
        <dbReference type="SAM" id="Phobius"/>
    </source>
</evidence>
<evidence type="ECO:0000313" key="4">
    <source>
        <dbReference type="EMBL" id="KIK60326.1"/>
    </source>
</evidence>
<reference evidence="4 5" key="1">
    <citation type="submission" date="2014-04" db="EMBL/GenBank/DDBJ databases">
        <title>Evolutionary Origins and Diversification of the Mycorrhizal Mutualists.</title>
        <authorList>
            <consortium name="DOE Joint Genome Institute"/>
            <consortium name="Mycorrhizal Genomics Consortium"/>
            <person name="Kohler A."/>
            <person name="Kuo A."/>
            <person name="Nagy L.G."/>
            <person name="Floudas D."/>
            <person name="Copeland A."/>
            <person name="Barry K.W."/>
            <person name="Cichocki N."/>
            <person name="Veneault-Fourrey C."/>
            <person name="LaButti K."/>
            <person name="Lindquist E.A."/>
            <person name="Lipzen A."/>
            <person name="Lundell T."/>
            <person name="Morin E."/>
            <person name="Murat C."/>
            <person name="Riley R."/>
            <person name="Ohm R."/>
            <person name="Sun H."/>
            <person name="Tunlid A."/>
            <person name="Henrissat B."/>
            <person name="Grigoriev I.V."/>
            <person name="Hibbett D.S."/>
            <person name="Martin F."/>
        </authorList>
    </citation>
    <scope>NUCLEOTIDE SEQUENCE [LARGE SCALE GENOMIC DNA]</scope>
    <source>
        <strain evidence="4 5">FD-317 M1</strain>
    </source>
</reference>
<dbReference type="InterPro" id="IPR013094">
    <property type="entry name" value="AB_hydrolase_3"/>
</dbReference>
<keyword evidence="2" id="KW-0812">Transmembrane</keyword>
<name>A0A0D0BXA1_9AGAR</name>
<evidence type="ECO:0000313" key="5">
    <source>
        <dbReference type="Proteomes" id="UP000053593"/>
    </source>
</evidence>
<dbReference type="Pfam" id="PF07859">
    <property type="entry name" value="Abhydrolase_3"/>
    <property type="match status" value="1"/>
</dbReference>
<dbReference type="OrthoDB" id="2152029at2759"/>
<protein>
    <recommendedName>
        <fullName evidence="3">Alpha/beta hydrolase fold-3 domain-containing protein</fullName>
    </recommendedName>
</protein>
<evidence type="ECO:0000256" key="1">
    <source>
        <dbReference type="ARBA" id="ARBA00022801"/>
    </source>
</evidence>
<gene>
    <name evidence="4" type="ORF">GYMLUDRAFT_97084</name>
</gene>
<dbReference type="PANTHER" id="PTHR48081:SF31">
    <property type="entry name" value="STERYL ACETYL HYDROLASE MUG81-RELATED"/>
    <property type="match status" value="1"/>
</dbReference>
<dbReference type="AlphaFoldDB" id="A0A0D0BXA1"/>
<accession>A0A0D0BXA1</accession>
<keyword evidence="5" id="KW-1185">Reference proteome</keyword>
<dbReference type="Proteomes" id="UP000053593">
    <property type="component" value="Unassembled WGS sequence"/>
</dbReference>
<dbReference type="HOGENOM" id="CLU_042179_2_1_1"/>
<sequence>MHPTKQITLLERISFLSIFFQLPFRALAAAFLSPFLKQWKKKRLNRVRVEAAVKYYVGRASIRQLQWATGTSVDVYRGWAKANRVQPVIEDVGENAKLLWLTEKRTDRVLFYVHGGAYMLTATDTMLAFCPRVHQELLKRDNSKDFGIVALAYSLHPAKFPTQLDEISQALTYLLSSGVKPENLILIGDSAGANVIVQLLVHTLHPFEGVTPSPLQRVTRGLLYPSEVTPPKRLGGVCLLSPWQSIDTPTPSYERNEVYDVLPATAVLNWGKVYLEGVPDSHLPWIKTIYCEPDLKEPWFAGLDEYLERILITAGGKEVLLDDATGLYSALKNLPNSKLDVRLDVEENGVHEDPIFDTSFPQKPRGGLGDATMNIVNWVEEVFGF</sequence>
<dbReference type="PANTHER" id="PTHR48081">
    <property type="entry name" value="AB HYDROLASE SUPERFAMILY PROTEIN C4A8.06C"/>
    <property type="match status" value="1"/>
</dbReference>
<feature type="domain" description="Alpha/beta hydrolase fold-3" evidence="3">
    <location>
        <begin position="110"/>
        <end position="351"/>
    </location>
</feature>
<dbReference type="GO" id="GO:0016787">
    <property type="term" value="F:hydrolase activity"/>
    <property type="evidence" value="ECO:0007669"/>
    <property type="project" value="UniProtKB-KW"/>
</dbReference>
<dbReference type="InterPro" id="IPR029058">
    <property type="entry name" value="AB_hydrolase_fold"/>
</dbReference>